<dbReference type="CDD" id="cd06557">
    <property type="entry name" value="KPHMT-like"/>
    <property type="match status" value="1"/>
</dbReference>
<feature type="active site" description="Proton acceptor" evidence="6">
    <location>
        <position position="184"/>
    </location>
</feature>
<comment type="function">
    <text evidence="6">Catalyzes the reversible reaction in which hydroxymethyl group from 5,10-methylenetetrahydrofolate is transferred onto alpha-ketoisovalerate to form ketopantoate.</text>
</comment>
<evidence type="ECO:0000313" key="7">
    <source>
        <dbReference type="EMBL" id="MEY6431575.1"/>
    </source>
</evidence>
<gene>
    <name evidence="6 7" type="primary">panB</name>
    <name evidence="7" type="ORF">ABC977_04045</name>
</gene>
<comment type="pathway">
    <text evidence="6">Cofactor biosynthesis; (R)-pantothenate biosynthesis; (R)-pantoate from 3-methyl-2-oxobutanoate: step 1/2.</text>
</comment>
<dbReference type="EC" id="2.1.2.11" evidence="6"/>
<organism evidence="7 8">
    <name type="scientific">Thioalkalicoccus limnaeus</name>
    <dbReference type="NCBI Taxonomy" id="120681"/>
    <lineage>
        <taxon>Bacteria</taxon>
        <taxon>Pseudomonadati</taxon>
        <taxon>Pseudomonadota</taxon>
        <taxon>Gammaproteobacteria</taxon>
        <taxon>Chromatiales</taxon>
        <taxon>Chromatiaceae</taxon>
        <taxon>Thioalkalicoccus</taxon>
    </lineage>
</organism>
<dbReference type="EMBL" id="JBDKXB010000003">
    <property type="protein sequence ID" value="MEY6431575.1"/>
    <property type="molecule type" value="Genomic_DNA"/>
</dbReference>
<feature type="binding site" evidence="6">
    <location>
        <position position="86"/>
    </location>
    <ligand>
        <name>Mg(2+)</name>
        <dbReference type="ChEBI" id="CHEBI:18420"/>
    </ligand>
</feature>
<feature type="binding site" evidence="6">
    <location>
        <position position="47"/>
    </location>
    <ligand>
        <name>Mg(2+)</name>
        <dbReference type="ChEBI" id="CHEBI:18420"/>
    </ligand>
</feature>
<dbReference type="InterPro" id="IPR003700">
    <property type="entry name" value="Pantoate_hydroxy_MeTrfase"/>
</dbReference>
<comment type="subcellular location">
    <subcellularLocation>
        <location evidence="6">Cytoplasm</location>
    </subcellularLocation>
</comment>
<keyword evidence="8" id="KW-1185">Reference proteome</keyword>
<dbReference type="GO" id="GO:0003864">
    <property type="term" value="F:3-methyl-2-oxobutanoate hydroxymethyltransferase activity"/>
    <property type="evidence" value="ECO:0007669"/>
    <property type="project" value="UniProtKB-EC"/>
</dbReference>
<dbReference type="NCBIfam" id="TIGR00222">
    <property type="entry name" value="panB"/>
    <property type="match status" value="1"/>
</dbReference>
<dbReference type="Gene3D" id="3.20.20.60">
    <property type="entry name" value="Phosphoenolpyruvate-binding domains"/>
    <property type="match status" value="1"/>
</dbReference>
<evidence type="ECO:0000256" key="2">
    <source>
        <dbReference type="ARBA" id="ARBA00011424"/>
    </source>
</evidence>
<dbReference type="Pfam" id="PF02548">
    <property type="entry name" value="Pantoate_transf"/>
    <property type="match status" value="1"/>
</dbReference>
<evidence type="ECO:0000256" key="4">
    <source>
        <dbReference type="ARBA" id="ARBA00022679"/>
    </source>
</evidence>
<dbReference type="SUPFAM" id="SSF51621">
    <property type="entry name" value="Phosphoenolpyruvate/pyruvate domain"/>
    <property type="match status" value="1"/>
</dbReference>
<keyword evidence="6" id="KW-0963">Cytoplasm</keyword>
<comment type="caution">
    <text evidence="7">The sequence shown here is derived from an EMBL/GenBank/DDBJ whole genome shotgun (WGS) entry which is preliminary data.</text>
</comment>
<proteinExistence type="inferred from homology"/>
<keyword evidence="4 6" id="KW-0808">Transferase</keyword>
<keyword evidence="5 6" id="KW-0479">Metal-binding</keyword>
<feature type="binding site" evidence="6">
    <location>
        <begin position="47"/>
        <end position="48"/>
    </location>
    <ligand>
        <name>3-methyl-2-oxobutanoate</name>
        <dbReference type="ChEBI" id="CHEBI:11851"/>
    </ligand>
</feature>
<feature type="binding site" evidence="6">
    <location>
        <position position="115"/>
    </location>
    <ligand>
        <name>3-methyl-2-oxobutanoate</name>
        <dbReference type="ChEBI" id="CHEBI:11851"/>
    </ligand>
</feature>
<feature type="binding site" evidence="6">
    <location>
        <position position="86"/>
    </location>
    <ligand>
        <name>3-methyl-2-oxobutanoate</name>
        <dbReference type="ChEBI" id="CHEBI:11851"/>
    </ligand>
</feature>
<evidence type="ECO:0000256" key="1">
    <source>
        <dbReference type="ARBA" id="ARBA00008676"/>
    </source>
</evidence>
<name>A0ABV4BGQ0_9GAMM</name>
<evidence type="ECO:0000313" key="8">
    <source>
        <dbReference type="Proteomes" id="UP001564408"/>
    </source>
</evidence>
<dbReference type="PANTHER" id="PTHR20881">
    <property type="entry name" value="3-METHYL-2-OXOBUTANOATE HYDROXYMETHYLTRANSFERASE"/>
    <property type="match status" value="1"/>
</dbReference>
<dbReference type="RefSeq" id="WP_369665955.1">
    <property type="nucleotide sequence ID" value="NZ_JBDKXB010000003.1"/>
</dbReference>
<dbReference type="PANTHER" id="PTHR20881:SF0">
    <property type="entry name" value="3-METHYL-2-OXOBUTANOATE HYDROXYMETHYLTRANSFERASE"/>
    <property type="match status" value="1"/>
</dbReference>
<keyword evidence="6" id="KW-0460">Magnesium</keyword>
<comment type="cofactor">
    <cofactor evidence="6">
        <name>Mg(2+)</name>
        <dbReference type="ChEBI" id="CHEBI:18420"/>
    </cofactor>
    <text evidence="6">Binds 1 Mg(2+) ion per subunit.</text>
</comment>
<evidence type="ECO:0000256" key="6">
    <source>
        <dbReference type="HAMAP-Rule" id="MF_00156"/>
    </source>
</evidence>
<protein>
    <recommendedName>
        <fullName evidence="6">3-methyl-2-oxobutanoate hydroxymethyltransferase</fullName>
        <ecNumber evidence="6">2.1.2.11</ecNumber>
    </recommendedName>
    <alternativeName>
        <fullName evidence="6">Ketopantoate hydroxymethyltransferase</fullName>
        <shortName evidence="6">KPHMT</shortName>
    </alternativeName>
</protein>
<dbReference type="NCBIfam" id="NF001452">
    <property type="entry name" value="PRK00311.1"/>
    <property type="match status" value="1"/>
</dbReference>
<keyword evidence="3 6" id="KW-0566">Pantothenate biosynthesis</keyword>
<sequence length="267" mass="28257">MALAPISITTLAAMKARREPIVCLTCYDAAFARLLERAGVEVLLVGDSLGMVLQGHDTTLPVTVEQLAYHSACVARGRRRALLIADMPFLSYATPERALAAAGQLMQQGGAQMVKLEGGAAVLETVRRLVSQGVPVCGHLGLLPQSIHRLGGYRYQGRDHTSADAIRHDALALQEAGAGLLVLECVPAALAQEISLMLEIPVIGIGAGVETDGQVLVLYDMLGLNPGTPPRFSRDFLVGQDGVPAALAAYVQAVKTRAFPAAEQTQW</sequence>
<comment type="subunit">
    <text evidence="2 6">Homodecamer; pentamer of dimers.</text>
</comment>
<comment type="catalytic activity">
    <reaction evidence="6">
        <text>(6R)-5,10-methylene-5,6,7,8-tetrahydrofolate + 3-methyl-2-oxobutanoate + H2O = 2-dehydropantoate + (6S)-5,6,7,8-tetrahydrofolate</text>
        <dbReference type="Rhea" id="RHEA:11824"/>
        <dbReference type="ChEBI" id="CHEBI:11561"/>
        <dbReference type="ChEBI" id="CHEBI:11851"/>
        <dbReference type="ChEBI" id="CHEBI:15377"/>
        <dbReference type="ChEBI" id="CHEBI:15636"/>
        <dbReference type="ChEBI" id="CHEBI:57453"/>
        <dbReference type="EC" id="2.1.2.11"/>
    </reaction>
</comment>
<dbReference type="InterPro" id="IPR040442">
    <property type="entry name" value="Pyrv_kinase-like_dom_sf"/>
</dbReference>
<dbReference type="Proteomes" id="UP001564408">
    <property type="component" value="Unassembled WGS sequence"/>
</dbReference>
<comment type="similarity">
    <text evidence="1 6">Belongs to the PanB family.</text>
</comment>
<feature type="binding site" evidence="6">
    <location>
        <position position="117"/>
    </location>
    <ligand>
        <name>Mg(2+)</name>
        <dbReference type="ChEBI" id="CHEBI:18420"/>
    </ligand>
</feature>
<reference evidence="7 8" key="1">
    <citation type="submission" date="2024-05" db="EMBL/GenBank/DDBJ databases">
        <title>Genome Sequence and Characterization of the New Strain Purple Sulfur Bacterium of Genus Thioalkalicoccus.</title>
        <authorList>
            <person name="Bryantseva I.A."/>
            <person name="Kyndt J.A."/>
            <person name="Imhoff J.F."/>
        </authorList>
    </citation>
    <scope>NUCLEOTIDE SEQUENCE [LARGE SCALE GENOMIC DNA]</scope>
    <source>
        <strain evidence="7 8">Um2</strain>
    </source>
</reference>
<evidence type="ECO:0000256" key="5">
    <source>
        <dbReference type="ARBA" id="ARBA00022723"/>
    </source>
</evidence>
<accession>A0ABV4BGQ0</accession>
<dbReference type="InterPro" id="IPR015813">
    <property type="entry name" value="Pyrv/PenolPyrv_kinase-like_dom"/>
</dbReference>
<dbReference type="PIRSF" id="PIRSF000388">
    <property type="entry name" value="Pantoate_hydroxy_MeTrfase"/>
    <property type="match status" value="1"/>
</dbReference>
<evidence type="ECO:0000256" key="3">
    <source>
        <dbReference type="ARBA" id="ARBA00022655"/>
    </source>
</evidence>
<dbReference type="HAMAP" id="MF_00156">
    <property type="entry name" value="PanB"/>
    <property type="match status" value="1"/>
</dbReference>